<protein>
    <submittedName>
        <fullName evidence="2">Uncharacterized protein</fullName>
    </submittedName>
</protein>
<feature type="chain" id="PRO_5025606611" evidence="1">
    <location>
        <begin position="17"/>
        <end position="92"/>
    </location>
</feature>
<dbReference type="AlphaFoldDB" id="A0A699L9C4"/>
<organism evidence="2">
    <name type="scientific">Tanacetum cinerariifolium</name>
    <name type="common">Dalmatian daisy</name>
    <name type="synonym">Chrysanthemum cinerariifolium</name>
    <dbReference type="NCBI Taxonomy" id="118510"/>
    <lineage>
        <taxon>Eukaryota</taxon>
        <taxon>Viridiplantae</taxon>
        <taxon>Streptophyta</taxon>
        <taxon>Embryophyta</taxon>
        <taxon>Tracheophyta</taxon>
        <taxon>Spermatophyta</taxon>
        <taxon>Magnoliopsida</taxon>
        <taxon>eudicotyledons</taxon>
        <taxon>Gunneridae</taxon>
        <taxon>Pentapetalae</taxon>
        <taxon>asterids</taxon>
        <taxon>campanulids</taxon>
        <taxon>Asterales</taxon>
        <taxon>Asteraceae</taxon>
        <taxon>Asteroideae</taxon>
        <taxon>Anthemideae</taxon>
        <taxon>Anthemidinae</taxon>
        <taxon>Tanacetum</taxon>
    </lineage>
</organism>
<proteinExistence type="predicted"/>
<dbReference type="EMBL" id="BKCJ010601284">
    <property type="protein sequence ID" value="GFB32063.1"/>
    <property type="molecule type" value="Genomic_DNA"/>
</dbReference>
<sequence>PKTLISILLLVSLSEDLNLHLCVNKDNSILKDRYWIYNLSVNQFKMLPKCHDLNLANDPGTSIMLVWVKPVMKLAIDPRKSPHTKLCELHML</sequence>
<gene>
    <name evidence="2" type="ORF">Tci_704034</name>
</gene>
<keyword evidence="1" id="KW-0732">Signal</keyword>
<accession>A0A699L9C4</accession>
<evidence type="ECO:0000313" key="2">
    <source>
        <dbReference type="EMBL" id="GFB32063.1"/>
    </source>
</evidence>
<evidence type="ECO:0000256" key="1">
    <source>
        <dbReference type="SAM" id="SignalP"/>
    </source>
</evidence>
<name>A0A699L9C4_TANCI</name>
<feature type="signal peptide" evidence="1">
    <location>
        <begin position="1"/>
        <end position="16"/>
    </location>
</feature>
<reference evidence="2" key="1">
    <citation type="journal article" date="2019" name="Sci. Rep.">
        <title>Draft genome of Tanacetum cinerariifolium, the natural source of mosquito coil.</title>
        <authorList>
            <person name="Yamashiro T."/>
            <person name="Shiraishi A."/>
            <person name="Satake H."/>
            <person name="Nakayama K."/>
        </authorList>
    </citation>
    <scope>NUCLEOTIDE SEQUENCE</scope>
</reference>
<comment type="caution">
    <text evidence="2">The sequence shown here is derived from an EMBL/GenBank/DDBJ whole genome shotgun (WGS) entry which is preliminary data.</text>
</comment>
<feature type="non-terminal residue" evidence="2">
    <location>
        <position position="1"/>
    </location>
</feature>